<dbReference type="Proteomes" id="UP001153636">
    <property type="component" value="Chromosome 2"/>
</dbReference>
<proteinExistence type="predicted"/>
<dbReference type="OrthoDB" id="6771258at2759"/>
<reference evidence="1" key="1">
    <citation type="submission" date="2022-01" db="EMBL/GenBank/DDBJ databases">
        <authorList>
            <person name="King R."/>
        </authorList>
    </citation>
    <scope>NUCLEOTIDE SEQUENCE</scope>
</reference>
<accession>A0A9P0CNZ7</accession>
<evidence type="ECO:0000313" key="1">
    <source>
        <dbReference type="EMBL" id="CAH1106857.1"/>
    </source>
</evidence>
<protein>
    <submittedName>
        <fullName evidence="1">Uncharacterized protein</fullName>
    </submittedName>
</protein>
<dbReference type="AlphaFoldDB" id="A0A9P0CNZ7"/>
<sequence>MATQAVQMEVDVDDQLRKRDVQLTKIFALVEKILSYLPEEIHPGYRNGELVMDLDLSNEIAGLVSTIFTYMRKKNNPQVNTAKADTYEAKIRDVTFKIKEIGDIAIAELNHFDYMIATPIMNLLCAFKMSFDEVRVGTTKFMVRKDVAMAQPRGGRRGEQPIDKRDQFRTITEYGLSNQHIPLLQGITFSPERKTGLIRALGPLTQCIMLINENTYPQRIAAALKETLNMLPMHNEIVNLFKEARGPGSCQGVLKELGDILIMTTARSQQKFYLPILLAQQMYYAKGKNGDYSGYVQREMELPRR</sequence>
<keyword evidence="2" id="KW-1185">Reference proteome</keyword>
<gene>
    <name evidence="1" type="ORF">PSYICH_LOCUS6572</name>
</gene>
<organism evidence="1 2">
    <name type="scientific">Psylliodes chrysocephalus</name>
    <dbReference type="NCBI Taxonomy" id="3402493"/>
    <lineage>
        <taxon>Eukaryota</taxon>
        <taxon>Metazoa</taxon>
        <taxon>Ecdysozoa</taxon>
        <taxon>Arthropoda</taxon>
        <taxon>Hexapoda</taxon>
        <taxon>Insecta</taxon>
        <taxon>Pterygota</taxon>
        <taxon>Neoptera</taxon>
        <taxon>Endopterygota</taxon>
        <taxon>Coleoptera</taxon>
        <taxon>Polyphaga</taxon>
        <taxon>Cucujiformia</taxon>
        <taxon>Chrysomeloidea</taxon>
        <taxon>Chrysomelidae</taxon>
        <taxon>Galerucinae</taxon>
        <taxon>Alticini</taxon>
        <taxon>Psylliodes</taxon>
    </lineage>
</organism>
<name>A0A9P0CNZ7_9CUCU</name>
<evidence type="ECO:0000313" key="2">
    <source>
        <dbReference type="Proteomes" id="UP001153636"/>
    </source>
</evidence>
<dbReference type="EMBL" id="OV651814">
    <property type="protein sequence ID" value="CAH1106857.1"/>
    <property type="molecule type" value="Genomic_DNA"/>
</dbReference>